<dbReference type="InterPro" id="IPR039859">
    <property type="entry name" value="PFA4/ZDH16/20/ERF2-like"/>
</dbReference>
<keyword evidence="5 7" id="KW-0472">Membrane</keyword>
<comment type="catalytic activity">
    <reaction evidence="7">
        <text>L-cysteinyl-[protein] + hexadecanoyl-CoA = S-hexadecanoyl-L-cysteinyl-[protein] + CoA</text>
        <dbReference type="Rhea" id="RHEA:36683"/>
        <dbReference type="Rhea" id="RHEA-COMP:10131"/>
        <dbReference type="Rhea" id="RHEA-COMP:11032"/>
        <dbReference type="ChEBI" id="CHEBI:29950"/>
        <dbReference type="ChEBI" id="CHEBI:57287"/>
        <dbReference type="ChEBI" id="CHEBI:57379"/>
        <dbReference type="ChEBI" id="CHEBI:74151"/>
        <dbReference type="EC" id="2.3.1.225"/>
    </reaction>
</comment>
<dbReference type="EMBL" id="OU900101">
    <property type="protein sequence ID" value="CAG9864452.1"/>
    <property type="molecule type" value="Genomic_DNA"/>
</dbReference>
<protein>
    <recommendedName>
        <fullName evidence="7">Palmitoyltransferase</fullName>
        <ecNumber evidence="7">2.3.1.225</ecNumber>
    </recommendedName>
</protein>
<evidence type="ECO:0000256" key="6">
    <source>
        <dbReference type="ARBA" id="ARBA00023315"/>
    </source>
</evidence>
<feature type="transmembrane region" description="Helical" evidence="7">
    <location>
        <begin position="132"/>
        <end position="158"/>
    </location>
</feature>
<feature type="transmembrane region" description="Helical" evidence="7">
    <location>
        <begin position="165"/>
        <end position="183"/>
    </location>
</feature>
<keyword evidence="4 7" id="KW-1133">Transmembrane helix</keyword>
<dbReference type="Pfam" id="PF01529">
    <property type="entry name" value="DHHC"/>
    <property type="match status" value="1"/>
</dbReference>
<organism evidence="9 10">
    <name type="scientific">Phyllotreta striolata</name>
    <name type="common">Striped flea beetle</name>
    <name type="synonym">Crioceris striolata</name>
    <dbReference type="NCBI Taxonomy" id="444603"/>
    <lineage>
        <taxon>Eukaryota</taxon>
        <taxon>Metazoa</taxon>
        <taxon>Ecdysozoa</taxon>
        <taxon>Arthropoda</taxon>
        <taxon>Hexapoda</taxon>
        <taxon>Insecta</taxon>
        <taxon>Pterygota</taxon>
        <taxon>Neoptera</taxon>
        <taxon>Endopterygota</taxon>
        <taxon>Coleoptera</taxon>
        <taxon>Polyphaga</taxon>
        <taxon>Cucujiformia</taxon>
        <taxon>Chrysomeloidea</taxon>
        <taxon>Chrysomelidae</taxon>
        <taxon>Galerucinae</taxon>
        <taxon>Alticini</taxon>
        <taxon>Phyllotreta</taxon>
    </lineage>
</organism>
<dbReference type="Proteomes" id="UP001153712">
    <property type="component" value="Chromosome 8"/>
</dbReference>
<accession>A0A9N9XTF4</accession>
<name>A0A9N9XTF4_PHYSR</name>
<feature type="transmembrane region" description="Helical" evidence="7">
    <location>
        <begin position="189"/>
        <end position="217"/>
    </location>
</feature>
<evidence type="ECO:0000256" key="2">
    <source>
        <dbReference type="ARBA" id="ARBA00022679"/>
    </source>
</evidence>
<keyword evidence="2 7" id="KW-0808">Transferase</keyword>
<dbReference type="GO" id="GO:0016020">
    <property type="term" value="C:membrane"/>
    <property type="evidence" value="ECO:0007669"/>
    <property type="project" value="UniProtKB-SubCell"/>
</dbReference>
<evidence type="ECO:0000256" key="5">
    <source>
        <dbReference type="ARBA" id="ARBA00023136"/>
    </source>
</evidence>
<dbReference type="InterPro" id="IPR001594">
    <property type="entry name" value="Palmitoyltrfase_DHHC"/>
</dbReference>
<evidence type="ECO:0000313" key="10">
    <source>
        <dbReference type="Proteomes" id="UP001153712"/>
    </source>
</evidence>
<keyword evidence="6 7" id="KW-0012">Acyltransferase</keyword>
<keyword evidence="10" id="KW-1185">Reference proteome</keyword>
<comment type="subcellular location">
    <subcellularLocation>
        <location evidence="1">Membrane</location>
        <topology evidence="1">Multi-pass membrane protein</topology>
    </subcellularLocation>
</comment>
<feature type="domain" description="Palmitoyltransferase DHHC" evidence="8">
    <location>
        <begin position="89"/>
        <end position="226"/>
    </location>
</feature>
<dbReference type="PROSITE" id="PS50216">
    <property type="entry name" value="DHHC"/>
    <property type="match status" value="1"/>
</dbReference>
<dbReference type="AlphaFoldDB" id="A0A9N9XTF4"/>
<comment type="domain">
    <text evidence="7">The DHHC domain is required for palmitoyltransferase activity.</text>
</comment>
<evidence type="ECO:0000256" key="1">
    <source>
        <dbReference type="ARBA" id="ARBA00004141"/>
    </source>
</evidence>
<dbReference type="PANTHER" id="PTHR12246">
    <property type="entry name" value="PALMITOYLTRANSFERASE ZDHHC16"/>
    <property type="match status" value="1"/>
</dbReference>
<evidence type="ECO:0000256" key="3">
    <source>
        <dbReference type="ARBA" id="ARBA00022692"/>
    </source>
</evidence>
<evidence type="ECO:0000259" key="8">
    <source>
        <dbReference type="Pfam" id="PF01529"/>
    </source>
</evidence>
<feature type="transmembrane region" description="Helical" evidence="7">
    <location>
        <begin position="52"/>
        <end position="71"/>
    </location>
</feature>
<gene>
    <name evidence="9" type="ORF">PHYEVI_LOCUS10707</name>
</gene>
<keyword evidence="3 7" id="KW-0812">Transmembrane</keyword>
<proteinExistence type="inferred from homology"/>
<reference evidence="9" key="1">
    <citation type="submission" date="2022-01" db="EMBL/GenBank/DDBJ databases">
        <authorList>
            <person name="King R."/>
        </authorList>
    </citation>
    <scope>NUCLEOTIDE SEQUENCE</scope>
</reference>
<evidence type="ECO:0000256" key="7">
    <source>
        <dbReference type="RuleBase" id="RU079119"/>
    </source>
</evidence>
<evidence type="ECO:0000313" key="9">
    <source>
        <dbReference type="EMBL" id="CAG9864452.1"/>
    </source>
</evidence>
<comment type="similarity">
    <text evidence="7">Belongs to the DHHC palmitoyltransferase family.</text>
</comment>
<dbReference type="GO" id="GO:0019706">
    <property type="term" value="F:protein-cysteine S-palmitoyltransferase activity"/>
    <property type="evidence" value="ECO:0007669"/>
    <property type="project" value="UniProtKB-EC"/>
</dbReference>
<sequence length="270" mass="31222">MRLRASILPKTFKETFATGFLIVNIPLHLYSQLFFVLPGLYEPWSADYNLRFGVIVLLTLMAFANLLATMLSDPSVAGRIPKGRIVADWKYCARCERSAPPRSWHCKICDVCVLKRDHHCLMMSCCVGHDNLRYFFCYLFFQMACAAYGTVLNACFLWNSIEPGCLWKAVLKVAFPFVGMFFVDWSSYQFHFCLMVVLFSVAVVNGFLFVFYVKLLVRNITLFENKKIGKEKFNRGLVENIKVVLGERWYLVWLGPWVHSKLTGDGMHWN</sequence>
<dbReference type="EC" id="2.3.1.225" evidence="7"/>
<feature type="transmembrane region" description="Helical" evidence="7">
    <location>
        <begin position="20"/>
        <end position="40"/>
    </location>
</feature>
<dbReference type="OrthoDB" id="302728at2759"/>
<evidence type="ECO:0000256" key="4">
    <source>
        <dbReference type="ARBA" id="ARBA00022989"/>
    </source>
</evidence>